<feature type="compositionally biased region" description="Basic and acidic residues" evidence="1">
    <location>
        <begin position="334"/>
        <end position="349"/>
    </location>
</feature>
<feature type="region of interest" description="Disordered" evidence="1">
    <location>
        <begin position="134"/>
        <end position="194"/>
    </location>
</feature>
<accession>A0A2S3H735</accession>
<dbReference type="Proteomes" id="UP000243499">
    <property type="component" value="Chromosome 3"/>
</dbReference>
<gene>
    <name evidence="2" type="ORF">PAHAL_3G068000</name>
</gene>
<feature type="compositionally biased region" description="Acidic residues" evidence="1">
    <location>
        <begin position="283"/>
        <end position="296"/>
    </location>
</feature>
<proteinExistence type="predicted"/>
<sequence>MEELLPGEDLHALDVLLEAELPVLERVAKGVHGVVRGELRRLALQPPRRIARGRVRCQRLSRIGRAARRAQPGQQLAAVGEAGRHGALQPHPLLFQAADAAAHGVAPCPEAGLQRGQGMDVPVDAAAEGRRVPAQSRGELVDQHRVHAPPLLLHRRRSGGRRVGEAEGGRQRVAHPQGRDEAPHEAGEAGARHGPVLEVRQRAVDAAGAVVDEGVVGDERRRRRGGERVDERRAVGVLPGKPHSEEDRRQGGGDGEGAPRVEQHGGGAVVAGVGIDGGREGGELLEDGEDVLPDEPPEVRVLVRGQRRVHQHHRAGGRRRRHAPRPVLASESNTPRDSDSDRDNKGRRDEAVLLVRIGKKWDLCHDFNTD</sequence>
<evidence type="ECO:0000256" key="1">
    <source>
        <dbReference type="SAM" id="MobiDB-lite"/>
    </source>
</evidence>
<protein>
    <submittedName>
        <fullName evidence="2">Uncharacterized protein</fullName>
    </submittedName>
</protein>
<feature type="compositionally biased region" description="Basic and acidic residues" evidence="1">
    <location>
        <begin position="242"/>
        <end position="263"/>
    </location>
</feature>
<organism evidence="2">
    <name type="scientific">Panicum hallii</name>
    <dbReference type="NCBI Taxonomy" id="206008"/>
    <lineage>
        <taxon>Eukaryota</taxon>
        <taxon>Viridiplantae</taxon>
        <taxon>Streptophyta</taxon>
        <taxon>Embryophyta</taxon>
        <taxon>Tracheophyta</taxon>
        <taxon>Spermatophyta</taxon>
        <taxon>Magnoliopsida</taxon>
        <taxon>Liliopsida</taxon>
        <taxon>Poales</taxon>
        <taxon>Poaceae</taxon>
        <taxon>PACMAD clade</taxon>
        <taxon>Panicoideae</taxon>
        <taxon>Panicodae</taxon>
        <taxon>Paniceae</taxon>
        <taxon>Panicinae</taxon>
        <taxon>Panicum</taxon>
        <taxon>Panicum sect. Panicum</taxon>
    </lineage>
</organism>
<feature type="region of interest" description="Disordered" evidence="1">
    <location>
        <begin position="219"/>
        <end position="349"/>
    </location>
</feature>
<feature type="compositionally biased region" description="Basic residues" evidence="1">
    <location>
        <begin position="305"/>
        <end position="324"/>
    </location>
</feature>
<dbReference type="Gramene" id="PAN16544">
    <property type="protein sequence ID" value="PAN16544"/>
    <property type="gene ID" value="PAHAL_3G068000"/>
</dbReference>
<dbReference type="EMBL" id="CM008048">
    <property type="protein sequence ID" value="PAN16544.1"/>
    <property type="molecule type" value="Genomic_DNA"/>
</dbReference>
<feature type="compositionally biased region" description="Basic and acidic residues" evidence="1">
    <location>
        <begin position="177"/>
        <end position="191"/>
    </location>
</feature>
<reference evidence="2" key="1">
    <citation type="submission" date="2018-04" db="EMBL/GenBank/DDBJ databases">
        <title>WGS assembly of Panicum hallii.</title>
        <authorList>
            <person name="Lovell J."/>
            <person name="Jenkins J."/>
            <person name="Lowry D."/>
            <person name="Mamidi S."/>
            <person name="Sreedasyam A."/>
            <person name="Weng X."/>
            <person name="Barry K."/>
            <person name="Bonette J."/>
            <person name="Campitelli B."/>
            <person name="Daum C."/>
            <person name="Gordon S."/>
            <person name="Gould B."/>
            <person name="Lipzen A."/>
            <person name="Macqueen A."/>
            <person name="Palacio-Mejia J."/>
            <person name="Plott C."/>
            <person name="Shakirov E."/>
            <person name="Shu S."/>
            <person name="Yoshinaga Y."/>
            <person name="Zane M."/>
            <person name="Rokhsar D."/>
            <person name="Grimwood J."/>
            <person name="Schmutz J."/>
            <person name="Juenger T."/>
        </authorList>
    </citation>
    <scope>NUCLEOTIDE SEQUENCE [LARGE SCALE GENOMIC DNA]</scope>
    <source>
        <strain evidence="2">FIL2</strain>
    </source>
</reference>
<evidence type="ECO:0000313" key="2">
    <source>
        <dbReference type="EMBL" id="PAN16544.1"/>
    </source>
</evidence>
<dbReference type="AlphaFoldDB" id="A0A2S3H735"/>
<name>A0A2S3H735_9POAL</name>